<dbReference type="RefSeq" id="WP_114840976.1">
    <property type="nucleotide sequence ID" value="NZ_CP031219.1"/>
</dbReference>
<evidence type="ECO:0000256" key="15">
    <source>
        <dbReference type="SAM" id="Coils"/>
    </source>
</evidence>
<reference evidence="18 19" key="1">
    <citation type="submission" date="2017-09" db="EMBL/GenBank/DDBJ databases">
        <title>Genomics of the genus Arcobacter.</title>
        <authorList>
            <person name="Perez-Cataluna A."/>
            <person name="Figueras M.J."/>
            <person name="Salas-Masso N."/>
        </authorList>
    </citation>
    <scope>NUCLEOTIDE SEQUENCE [LARGE SCALE GENOMIC DNA]</scope>
    <source>
        <strain evidence="18 19">CECT 7386</strain>
    </source>
</reference>
<dbReference type="InterPro" id="IPR005467">
    <property type="entry name" value="His_kinase_dom"/>
</dbReference>
<dbReference type="PANTHER" id="PTHR31528">
    <property type="entry name" value="4-AMINO-5-HYDROXYMETHYL-2-METHYLPYRIMIDINE PHOSPHATE SYNTHASE THI11-RELATED"/>
    <property type="match status" value="1"/>
</dbReference>
<dbReference type="CDD" id="cd00082">
    <property type="entry name" value="HisKA"/>
    <property type="match status" value="1"/>
</dbReference>
<organism evidence="18 19">
    <name type="scientific">Malaciobacter mytili LMG 24559</name>
    <dbReference type="NCBI Taxonomy" id="1032238"/>
    <lineage>
        <taxon>Bacteria</taxon>
        <taxon>Pseudomonadati</taxon>
        <taxon>Campylobacterota</taxon>
        <taxon>Epsilonproteobacteria</taxon>
        <taxon>Campylobacterales</taxon>
        <taxon>Arcobacteraceae</taxon>
        <taxon>Malaciobacter</taxon>
    </lineage>
</organism>
<dbReference type="Gene3D" id="1.10.287.130">
    <property type="match status" value="1"/>
</dbReference>
<evidence type="ECO:0000256" key="12">
    <source>
        <dbReference type="ARBA" id="ARBA00023004"/>
    </source>
</evidence>
<dbReference type="InterPro" id="IPR036890">
    <property type="entry name" value="HATPase_C_sf"/>
</dbReference>
<dbReference type="CDD" id="cd00130">
    <property type="entry name" value="PAS"/>
    <property type="match status" value="1"/>
</dbReference>
<dbReference type="SUPFAM" id="SSF47384">
    <property type="entry name" value="Homodimeric domain of signal transducing histidine kinase"/>
    <property type="match status" value="1"/>
</dbReference>
<dbReference type="Proteomes" id="UP000290092">
    <property type="component" value="Unassembled WGS sequence"/>
</dbReference>
<dbReference type="SMART" id="SM00062">
    <property type="entry name" value="PBPb"/>
    <property type="match status" value="1"/>
</dbReference>
<comment type="caution">
    <text evidence="18">The sequence shown here is derived from an EMBL/GenBank/DDBJ whole genome shotgun (WGS) entry which is preliminary data.</text>
</comment>
<evidence type="ECO:0000256" key="16">
    <source>
        <dbReference type="SAM" id="Phobius"/>
    </source>
</evidence>
<name>A0AAX2AKS0_9BACT</name>
<dbReference type="PRINTS" id="PR00344">
    <property type="entry name" value="BCTRLSENSOR"/>
</dbReference>
<dbReference type="AlphaFoldDB" id="A0AAX2AKS0"/>
<evidence type="ECO:0000256" key="13">
    <source>
        <dbReference type="ARBA" id="ARBA00033171"/>
    </source>
</evidence>
<dbReference type="SUPFAM" id="SSF53850">
    <property type="entry name" value="Periplasmic binding protein-like II"/>
    <property type="match status" value="2"/>
</dbReference>
<dbReference type="PROSITE" id="PS50109">
    <property type="entry name" value="HIS_KIN"/>
    <property type="match status" value="1"/>
</dbReference>
<comment type="catalytic activity">
    <reaction evidence="14">
        <text>N(6)-(pyridoxal phosphate)-L-lysyl-[4-amino-5-hydroxymethyl-2-methylpyrimidine phosphate synthase] + L-histidyl-[4-amino-5-hydroxymethyl-2-methylpyrimidine phosphate synthase] + 2 Fe(3+) + 4 H2O = L-lysyl-[4-amino-5-hydroxymethyl-2-methylpyrimidine phosphate synthase] + (2S)-2-amino-5-hydroxy-4-oxopentanoyl-[4-amino-5-hydroxymethyl-2-methylpyrimidine phosphate synthase] + 4-amino-2-methyl-5-(phosphooxymethyl)pyrimidine + 3-oxopropanoate + 2 Fe(2+) + 2 H(+)</text>
        <dbReference type="Rhea" id="RHEA:65756"/>
        <dbReference type="Rhea" id="RHEA-COMP:16892"/>
        <dbReference type="Rhea" id="RHEA-COMP:16893"/>
        <dbReference type="Rhea" id="RHEA-COMP:16894"/>
        <dbReference type="Rhea" id="RHEA-COMP:16895"/>
        <dbReference type="ChEBI" id="CHEBI:15377"/>
        <dbReference type="ChEBI" id="CHEBI:15378"/>
        <dbReference type="ChEBI" id="CHEBI:29033"/>
        <dbReference type="ChEBI" id="CHEBI:29034"/>
        <dbReference type="ChEBI" id="CHEBI:29969"/>
        <dbReference type="ChEBI" id="CHEBI:29979"/>
        <dbReference type="ChEBI" id="CHEBI:33190"/>
        <dbReference type="ChEBI" id="CHEBI:58354"/>
        <dbReference type="ChEBI" id="CHEBI:143915"/>
        <dbReference type="ChEBI" id="CHEBI:157692"/>
    </reaction>
    <physiologicalReaction direction="left-to-right" evidence="14">
        <dbReference type="Rhea" id="RHEA:65757"/>
    </physiologicalReaction>
</comment>
<feature type="domain" description="Histidine kinase" evidence="17">
    <location>
        <begin position="748"/>
        <end position="971"/>
    </location>
</feature>
<evidence type="ECO:0000256" key="10">
    <source>
        <dbReference type="ARBA" id="ARBA00022898"/>
    </source>
</evidence>
<evidence type="ECO:0000256" key="5">
    <source>
        <dbReference type="ARBA" id="ARBA00011738"/>
    </source>
</evidence>
<evidence type="ECO:0000256" key="7">
    <source>
        <dbReference type="ARBA" id="ARBA00022553"/>
    </source>
</evidence>
<dbReference type="GO" id="GO:0009228">
    <property type="term" value="P:thiamine biosynthetic process"/>
    <property type="evidence" value="ECO:0007669"/>
    <property type="project" value="UniProtKB-KW"/>
</dbReference>
<proteinExistence type="inferred from homology"/>
<dbReference type="SUPFAM" id="SSF55785">
    <property type="entry name" value="PYP-like sensor domain (PAS domain)"/>
    <property type="match status" value="1"/>
</dbReference>
<dbReference type="SMART" id="SM00387">
    <property type="entry name" value="HATPase_c"/>
    <property type="match status" value="1"/>
</dbReference>
<comment type="subunit">
    <text evidence="5">Homodimer.</text>
</comment>
<evidence type="ECO:0000259" key="17">
    <source>
        <dbReference type="PROSITE" id="PS50109"/>
    </source>
</evidence>
<dbReference type="InterPro" id="IPR036097">
    <property type="entry name" value="HisK_dim/P_sf"/>
</dbReference>
<comment type="function">
    <text evidence="2">Responsible for the formation of the pyrimidine heterocycle in the thiamine biosynthesis pathway. Catalyzes the formation of hydroxymethylpyrimidine phosphate (HMP-P) from histidine and pyridoxal phosphate (PLP). The protein uses PLP and the active site histidine to form HMP-P, generating an inactive enzyme. The enzyme can only undergo a single turnover, which suggests it is a suicide enzyme.</text>
</comment>
<comment type="pathway">
    <text evidence="3">Cofactor biosynthesis; thiamine diphosphate biosynthesis.</text>
</comment>
<evidence type="ECO:0000256" key="8">
    <source>
        <dbReference type="ARBA" id="ARBA00022679"/>
    </source>
</evidence>
<dbReference type="KEGG" id="amyt:AMYT_0483"/>
<dbReference type="Gene3D" id="3.30.565.10">
    <property type="entry name" value="Histidine kinase-like ATPase, C-terminal domain"/>
    <property type="match status" value="1"/>
</dbReference>
<evidence type="ECO:0000256" key="6">
    <source>
        <dbReference type="ARBA" id="ARBA00012438"/>
    </source>
</evidence>
<evidence type="ECO:0000256" key="1">
    <source>
        <dbReference type="ARBA" id="ARBA00000085"/>
    </source>
</evidence>
<dbReference type="Pfam" id="PF00497">
    <property type="entry name" value="SBP_bac_3"/>
    <property type="match status" value="1"/>
</dbReference>
<dbReference type="InterPro" id="IPR003661">
    <property type="entry name" value="HisK_dim/P_dom"/>
</dbReference>
<dbReference type="CDD" id="cd13708">
    <property type="entry name" value="PBP2_BvgS_like_1"/>
    <property type="match status" value="1"/>
</dbReference>
<keyword evidence="7" id="KW-0597">Phosphoprotein</keyword>
<keyword evidence="9" id="KW-0479">Metal-binding</keyword>
<dbReference type="Gene3D" id="3.30.450.20">
    <property type="entry name" value="PAS domain"/>
    <property type="match status" value="1"/>
</dbReference>
<evidence type="ECO:0000256" key="3">
    <source>
        <dbReference type="ARBA" id="ARBA00004948"/>
    </source>
</evidence>
<dbReference type="InterPro" id="IPR001638">
    <property type="entry name" value="Solute-binding_3/MltF_N"/>
</dbReference>
<evidence type="ECO:0000256" key="2">
    <source>
        <dbReference type="ARBA" id="ARBA00003469"/>
    </source>
</evidence>
<dbReference type="InterPro" id="IPR027939">
    <property type="entry name" value="NMT1/THI5"/>
</dbReference>
<evidence type="ECO:0000256" key="9">
    <source>
        <dbReference type="ARBA" id="ARBA00022723"/>
    </source>
</evidence>
<dbReference type="NCBIfam" id="TIGR00229">
    <property type="entry name" value="sensory_box"/>
    <property type="match status" value="1"/>
</dbReference>
<dbReference type="Pfam" id="PF13426">
    <property type="entry name" value="PAS_9"/>
    <property type="match status" value="1"/>
</dbReference>
<dbReference type="InterPro" id="IPR015168">
    <property type="entry name" value="SsuA/THI5"/>
</dbReference>
<dbReference type="GO" id="GO:0046872">
    <property type="term" value="F:metal ion binding"/>
    <property type="evidence" value="ECO:0007669"/>
    <property type="project" value="UniProtKB-KW"/>
</dbReference>
<dbReference type="GO" id="GO:0000155">
    <property type="term" value="F:phosphorelay sensor kinase activity"/>
    <property type="evidence" value="ECO:0007669"/>
    <property type="project" value="InterPro"/>
</dbReference>
<dbReference type="Pfam" id="PF02518">
    <property type="entry name" value="HATPase_c"/>
    <property type="match status" value="1"/>
</dbReference>
<keyword evidence="16" id="KW-0812">Transmembrane</keyword>
<dbReference type="InterPro" id="IPR004358">
    <property type="entry name" value="Sig_transdc_His_kin-like_C"/>
</dbReference>
<dbReference type="SMART" id="SM00091">
    <property type="entry name" value="PAS"/>
    <property type="match status" value="1"/>
</dbReference>
<keyword evidence="10" id="KW-0663">Pyridoxal phosphate</keyword>
<dbReference type="EC" id="2.7.13.3" evidence="6"/>
<keyword evidence="11" id="KW-0784">Thiamine biosynthesis</keyword>
<feature type="coiled-coil region" evidence="15">
    <location>
        <begin position="583"/>
        <end position="620"/>
    </location>
</feature>
<dbReference type="InterPro" id="IPR035965">
    <property type="entry name" value="PAS-like_dom_sf"/>
</dbReference>
<evidence type="ECO:0000256" key="11">
    <source>
        <dbReference type="ARBA" id="ARBA00022977"/>
    </source>
</evidence>
<gene>
    <name evidence="18" type="ORF">CP985_00685</name>
</gene>
<keyword evidence="15" id="KW-0175">Coiled coil</keyword>
<sequence length="971" mass="113739">MKIKNYFFIFFILYFSLSLNANELKKASIQLNWKYQFEFAGYIAAIEKGFYKEIGYDVELRELNENINVVDEVKNQRATFGIYDSSILDKYDNTKPIILLANYLKKSPLVFVTKQDIYSPTDLKNKKIMISNFELENSSLSKLLEKFKIKKEDFTVIAHEISIEKFIKGEVDVTTAYITNQLYYLQKEKVPFNILNPMNYEIYGFGGNLFSSLEYVKNNTSNINNFIKATNKGWKYALENKEEIINIIYNKYSKQKSKEALLYEAKMIENIMLLDVYKLGEVRKTLVLDELIRAQNINLIDKSVTLNDIIYSLSKYSKNYNFSLDELDYLNRKKQILMCTDPSWMPYEKIEEGKHTGIISDYISFFEKEINIPIKLYVTKSWNESLKAISEKKCDILSGVIPTEIRTKNMDITKPYINFPLVIATKKEEMFISNLDEVIETKKIAVVRDYAYSEVFKKRYPKNKIVLVNNVEEGLEKVLHGEIFGFIDSITTIGYKLQREYFSELKIAGKFDEKYSLGIGVRNDEPLLFSIFDKLVLKLDISTKHEILKKWINVQYDGDFDYKLFWKIFIIFIIIIFIITYRYKEVVNNKENLQKERKKLEEKNAELKKMQKALKDSLQNFEILLDSTMEAVLVFKEHDCIDINKVGYKLLGYKSKSEVIGKSLYHHVHEDFIVTLKESLNKNLESYEIEFVRTDGSTFPALVKDRYIYLNNERVKLFTIVDLTELKNKENLLFKQSKLASMGEMIGNIAHQWRQPLSLISTIATGLKLKIETQTEDKNESIEFLDRLNTTAQHLSSTIDDFRNFFAADKRKEEFYVYSLIEQNLVLLDSIFKTNFIEVKIDIDKNIKLNTYKNELTQALLNILNNANDAFKEKSLEEDKYIFIRVYKKHKNVFICIKDNAGGIPTTIIDKIFEPYFTTKHKSNGTGIGLYMTYQIINEHIHGKIEVENCTYIYNNETHKGAKFIITIPNK</sequence>
<keyword evidence="16" id="KW-1133">Transmembrane helix</keyword>
<evidence type="ECO:0000256" key="14">
    <source>
        <dbReference type="ARBA" id="ARBA00048179"/>
    </source>
</evidence>
<protein>
    <recommendedName>
        <fullName evidence="6">histidine kinase</fullName>
        <ecNumber evidence="6">2.7.13.3</ecNumber>
    </recommendedName>
    <alternativeName>
        <fullName evidence="13">Thiamine pyrimidine synthase</fullName>
    </alternativeName>
</protein>
<dbReference type="SUPFAM" id="SSF55874">
    <property type="entry name" value="ATPase domain of HSP90 chaperone/DNA topoisomerase II/histidine kinase"/>
    <property type="match status" value="1"/>
</dbReference>
<dbReference type="Pfam" id="PF09084">
    <property type="entry name" value="NMT1"/>
    <property type="match status" value="1"/>
</dbReference>
<keyword evidence="12" id="KW-0408">Iron</keyword>
<keyword evidence="8" id="KW-0808">Transferase</keyword>
<comment type="catalytic activity">
    <reaction evidence="1">
        <text>ATP + protein L-histidine = ADP + protein N-phospho-L-histidine.</text>
        <dbReference type="EC" id="2.7.13.3"/>
    </reaction>
</comment>
<dbReference type="EMBL" id="NXID01000002">
    <property type="protein sequence ID" value="RXK16969.1"/>
    <property type="molecule type" value="Genomic_DNA"/>
</dbReference>
<feature type="transmembrane region" description="Helical" evidence="16">
    <location>
        <begin position="564"/>
        <end position="583"/>
    </location>
</feature>
<keyword evidence="19" id="KW-1185">Reference proteome</keyword>
<accession>A0AAX2AKS0</accession>
<dbReference type="InterPro" id="IPR000014">
    <property type="entry name" value="PAS"/>
</dbReference>
<comment type="similarity">
    <text evidence="4">Belongs to the NMT1/THI5 family.</text>
</comment>
<dbReference type="Gene3D" id="3.40.190.10">
    <property type="entry name" value="Periplasmic binding protein-like II"/>
    <property type="match status" value="4"/>
</dbReference>
<dbReference type="PANTHER" id="PTHR31528:SF1">
    <property type="entry name" value="4-AMINO-5-HYDROXYMETHYL-2-METHYLPYRIMIDINE PHOSPHATE SYNTHASE THI11-RELATED"/>
    <property type="match status" value="1"/>
</dbReference>
<evidence type="ECO:0000313" key="19">
    <source>
        <dbReference type="Proteomes" id="UP000290092"/>
    </source>
</evidence>
<keyword evidence="16" id="KW-0472">Membrane</keyword>
<evidence type="ECO:0000256" key="4">
    <source>
        <dbReference type="ARBA" id="ARBA00009406"/>
    </source>
</evidence>
<evidence type="ECO:0000313" key="18">
    <source>
        <dbReference type="EMBL" id="RXK16969.1"/>
    </source>
</evidence>
<dbReference type="InterPro" id="IPR003594">
    <property type="entry name" value="HATPase_dom"/>
</dbReference>